<sequence>MKTNSTKRFVYITLLSAMAITINILESTLIPPLPFGIRFGLANIIALITIEILGVKEMIIVNIMRVVIGNLLRGLIFGTTFWIAFGGVALSSIVLILCKKMNSSLLFTSTLSSIGHTVGQVFVVMFIYQQASMIAIVPYLLIAAIPTGILTGIVAKEALKRVKV</sequence>
<name>A0A1T4PWK9_9FIRM</name>
<dbReference type="Pfam" id="PF07456">
    <property type="entry name" value="Hpre_diP_synt_I"/>
    <property type="match status" value="1"/>
</dbReference>
<dbReference type="Gene3D" id="1.10.1760.20">
    <property type="match status" value="1"/>
</dbReference>
<feature type="transmembrane region" description="Helical" evidence="1">
    <location>
        <begin position="37"/>
        <end position="55"/>
    </location>
</feature>
<dbReference type="OrthoDB" id="9799095at2"/>
<organism evidence="2 3">
    <name type="scientific">Anaerorhabdus furcosa</name>
    <dbReference type="NCBI Taxonomy" id="118967"/>
    <lineage>
        <taxon>Bacteria</taxon>
        <taxon>Bacillati</taxon>
        <taxon>Bacillota</taxon>
        <taxon>Erysipelotrichia</taxon>
        <taxon>Erysipelotrichales</taxon>
        <taxon>Erysipelotrichaceae</taxon>
        <taxon>Anaerorhabdus</taxon>
    </lineage>
</organism>
<dbReference type="Proteomes" id="UP000243297">
    <property type="component" value="Unassembled WGS sequence"/>
</dbReference>
<feature type="transmembrane region" description="Helical" evidence="1">
    <location>
        <begin position="6"/>
        <end position="25"/>
    </location>
</feature>
<evidence type="ECO:0000313" key="3">
    <source>
        <dbReference type="Proteomes" id="UP000243297"/>
    </source>
</evidence>
<keyword evidence="3" id="KW-1185">Reference proteome</keyword>
<reference evidence="3" key="1">
    <citation type="submission" date="2017-02" db="EMBL/GenBank/DDBJ databases">
        <authorList>
            <person name="Varghese N."/>
            <person name="Submissions S."/>
        </authorList>
    </citation>
    <scope>NUCLEOTIDE SEQUENCE [LARGE SCALE GENOMIC DNA]</scope>
    <source>
        <strain evidence="3">ATCC 25662</strain>
    </source>
</reference>
<dbReference type="EMBL" id="FUWY01000007">
    <property type="protein sequence ID" value="SJZ95923.1"/>
    <property type="molecule type" value="Genomic_DNA"/>
</dbReference>
<feature type="transmembrane region" description="Helical" evidence="1">
    <location>
        <begin position="105"/>
        <end position="128"/>
    </location>
</feature>
<gene>
    <name evidence="2" type="ORF">SAMN02745191_2218</name>
</gene>
<keyword evidence="1" id="KW-0472">Membrane</keyword>
<evidence type="ECO:0000313" key="2">
    <source>
        <dbReference type="EMBL" id="SJZ95923.1"/>
    </source>
</evidence>
<protein>
    <submittedName>
        <fullName evidence="2">Heptaprenyl diphosphate synthase</fullName>
    </submittedName>
</protein>
<accession>A0A1T4PWK9</accession>
<keyword evidence="1" id="KW-0812">Transmembrane</keyword>
<dbReference type="RefSeq" id="WP_078712609.1">
    <property type="nucleotide sequence ID" value="NZ_FUWY01000007.1"/>
</dbReference>
<evidence type="ECO:0000256" key="1">
    <source>
        <dbReference type="SAM" id="Phobius"/>
    </source>
</evidence>
<feature type="transmembrane region" description="Helical" evidence="1">
    <location>
        <begin position="75"/>
        <end position="98"/>
    </location>
</feature>
<dbReference type="InterPro" id="IPR014535">
    <property type="entry name" value="Hpre_diP_synt_I"/>
</dbReference>
<keyword evidence="1" id="KW-1133">Transmembrane helix</keyword>
<dbReference type="STRING" id="118967.SAMN02745191_2218"/>
<feature type="transmembrane region" description="Helical" evidence="1">
    <location>
        <begin position="134"/>
        <end position="155"/>
    </location>
</feature>
<dbReference type="InterPro" id="IPR010898">
    <property type="entry name" value="Hpre_diP_synth_I"/>
</dbReference>
<dbReference type="AlphaFoldDB" id="A0A1T4PWK9"/>
<proteinExistence type="predicted"/>
<dbReference type="PIRSF" id="PIRSF027391">
    <property type="entry name" value="Hpre_diP_synt_I"/>
    <property type="match status" value="1"/>
</dbReference>